<dbReference type="EMBL" id="VSSQ01011605">
    <property type="protein sequence ID" value="MPM47259.1"/>
    <property type="molecule type" value="Genomic_DNA"/>
</dbReference>
<dbReference type="AlphaFoldDB" id="A0A645A228"/>
<sequence length="66" mass="7114">MVGIVGSGVCWPVERYLGIDWFEFTAAMNLLTSNPIAEAINPPVRLPILPVGTEKTTFLLVALEAA</sequence>
<name>A0A645A228_9ZZZZ</name>
<reference evidence="1" key="1">
    <citation type="submission" date="2019-08" db="EMBL/GenBank/DDBJ databases">
        <authorList>
            <person name="Kucharzyk K."/>
            <person name="Murdoch R.W."/>
            <person name="Higgins S."/>
            <person name="Loffler F."/>
        </authorList>
    </citation>
    <scope>NUCLEOTIDE SEQUENCE</scope>
</reference>
<evidence type="ECO:0000313" key="1">
    <source>
        <dbReference type="EMBL" id="MPM47259.1"/>
    </source>
</evidence>
<organism evidence="1">
    <name type="scientific">bioreactor metagenome</name>
    <dbReference type="NCBI Taxonomy" id="1076179"/>
    <lineage>
        <taxon>unclassified sequences</taxon>
        <taxon>metagenomes</taxon>
        <taxon>ecological metagenomes</taxon>
    </lineage>
</organism>
<comment type="caution">
    <text evidence="1">The sequence shown here is derived from an EMBL/GenBank/DDBJ whole genome shotgun (WGS) entry which is preliminary data.</text>
</comment>
<protein>
    <submittedName>
        <fullName evidence="1">Uncharacterized protein</fullName>
    </submittedName>
</protein>
<gene>
    <name evidence="1" type="ORF">SDC9_93967</name>
</gene>
<accession>A0A645A228</accession>
<proteinExistence type="predicted"/>